<dbReference type="InterPro" id="IPR008969">
    <property type="entry name" value="CarboxyPept-like_regulatory"/>
</dbReference>
<reference evidence="1" key="1">
    <citation type="submission" date="2018-05" db="EMBL/GenBank/DDBJ databases">
        <authorList>
            <person name="Lanie J.A."/>
            <person name="Ng W.-L."/>
            <person name="Kazmierczak K.M."/>
            <person name="Andrzejewski T.M."/>
            <person name="Davidsen T.M."/>
            <person name="Wayne K.J."/>
            <person name="Tettelin H."/>
            <person name="Glass J.I."/>
            <person name="Rusch D."/>
            <person name="Podicherti R."/>
            <person name="Tsui H.-C.T."/>
            <person name="Winkler M.E."/>
        </authorList>
    </citation>
    <scope>NUCLEOTIDE SEQUENCE</scope>
</reference>
<evidence type="ECO:0000313" key="1">
    <source>
        <dbReference type="EMBL" id="SVD94187.1"/>
    </source>
</evidence>
<dbReference type="Gene3D" id="2.60.40.1120">
    <property type="entry name" value="Carboxypeptidase-like, regulatory domain"/>
    <property type="match status" value="1"/>
</dbReference>
<evidence type="ECO:0008006" key="2">
    <source>
        <dbReference type="Google" id="ProtNLM"/>
    </source>
</evidence>
<sequence length="89" mass="9877">MRKYLSVVVLLISFSSALSQNISGVVMDENTREPLIGVNVILSNTNGTTTNINGEFSLTLKENEKTITFKYIGYESIIKNIDGKSEFNI</sequence>
<dbReference type="Pfam" id="PF13715">
    <property type="entry name" value="CarbopepD_reg_2"/>
    <property type="match status" value="1"/>
</dbReference>
<organism evidence="1">
    <name type="scientific">marine metagenome</name>
    <dbReference type="NCBI Taxonomy" id="408172"/>
    <lineage>
        <taxon>unclassified sequences</taxon>
        <taxon>metagenomes</taxon>
        <taxon>ecological metagenomes</taxon>
    </lineage>
</organism>
<gene>
    <name evidence="1" type="ORF">METZ01_LOCUS447041</name>
</gene>
<feature type="non-terminal residue" evidence="1">
    <location>
        <position position="89"/>
    </location>
</feature>
<accession>A0A382ZFA1</accession>
<name>A0A382ZFA1_9ZZZZ</name>
<dbReference type="EMBL" id="UINC01183422">
    <property type="protein sequence ID" value="SVD94187.1"/>
    <property type="molecule type" value="Genomic_DNA"/>
</dbReference>
<dbReference type="SUPFAM" id="SSF49464">
    <property type="entry name" value="Carboxypeptidase regulatory domain-like"/>
    <property type="match status" value="1"/>
</dbReference>
<proteinExistence type="predicted"/>
<protein>
    <recommendedName>
        <fullName evidence="2">TonB-dependent receptor plug domain-containing protein</fullName>
    </recommendedName>
</protein>
<dbReference type="AlphaFoldDB" id="A0A382ZFA1"/>